<dbReference type="PROSITE" id="PS51704">
    <property type="entry name" value="GP_PDE"/>
    <property type="match status" value="1"/>
</dbReference>
<evidence type="ECO:0000313" key="2">
    <source>
        <dbReference type="EMBL" id="MCS4558236.1"/>
    </source>
</evidence>
<dbReference type="PANTHER" id="PTHR46211:SF14">
    <property type="entry name" value="GLYCEROPHOSPHODIESTER PHOSPHODIESTERASE"/>
    <property type="match status" value="1"/>
</dbReference>
<dbReference type="RefSeq" id="WP_238898056.1">
    <property type="nucleotide sequence ID" value="NZ_JAKOGG010000018.1"/>
</dbReference>
<gene>
    <name evidence="2" type="ORF">L9G74_17490</name>
</gene>
<accession>A0ABT2FPG7</accession>
<dbReference type="InterPro" id="IPR017946">
    <property type="entry name" value="PLC-like_Pdiesterase_TIM-brl"/>
</dbReference>
<dbReference type="Pfam" id="PF03009">
    <property type="entry name" value="GDPD"/>
    <property type="match status" value="1"/>
</dbReference>
<keyword evidence="3" id="KW-1185">Reference proteome</keyword>
<comment type="caution">
    <text evidence="2">The sequence shown here is derived from an EMBL/GenBank/DDBJ whole genome shotgun (WGS) entry which is preliminary data.</text>
</comment>
<dbReference type="EMBL" id="JAKOGG010000018">
    <property type="protein sequence ID" value="MCS4558236.1"/>
    <property type="molecule type" value="Genomic_DNA"/>
</dbReference>
<dbReference type="PROSITE" id="PS51257">
    <property type="entry name" value="PROKAR_LIPOPROTEIN"/>
    <property type="match status" value="1"/>
</dbReference>
<protein>
    <submittedName>
        <fullName evidence="2">Glycerophosphodiester phosphodiesterase</fullName>
    </submittedName>
</protein>
<dbReference type="Gene3D" id="3.20.20.190">
    <property type="entry name" value="Phosphatidylinositol (PI) phosphodiesterase"/>
    <property type="match status" value="1"/>
</dbReference>
<dbReference type="InterPro" id="IPR030395">
    <property type="entry name" value="GP_PDE_dom"/>
</dbReference>
<organism evidence="2 3">
    <name type="scientific">Shewanella electrica</name>
    <dbReference type="NCBI Taxonomy" id="515560"/>
    <lineage>
        <taxon>Bacteria</taxon>
        <taxon>Pseudomonadati</taxon>
        <taxon>Pseudomonadota</taxon>
        <taxon>Gammaproteobacteria</taxon>
        <taxon>Alteromonadales</taxon>
        <taxon>Shewanellaceae</taxon>
        <taxon>Shewanella</taxon>
    </lineage>
</organism>
<dbReference type="Proteomes" id="UP001201549">
    <property type="component" value="Unassembled WGS sequence"/>
</dbReference>
<name>A0ABT2FPG7_9GAMM</name>
<sequence>MHYKQLKPTTFFVIFTASLLFGCQSTPATKPTPTIDLEATALTQAFYARGFQRTALGNINYIGIDQCGAMTLQAHRGSIRYNENSINAVIDALDNQFPIIEIDVRLTRDDVWVIHHDDYTGRANGTVDNQRRRISSINYKKEWGYLRERDLNTGELTNTVPPTFVQLAQAFRAGAHRGQQLNIEIKGSAGAQDIEMLDYLALKTLGEGNYFYSSLELGSLEKMRKINGDVRLYFIQRPALASLQKLSNDVKRGAGNDPVYERNQGELSDYEDFGTRHYRERRYDNRKGLDKLSRSLKRNFGIVIDIRQYAASAGNIKQLAHARGIPVASYTVNTQAYHASLLAKLPSSQRPDYAIIDDTQYGFCRQYQLPPMQPYVGTTELTKQIAQLPQDLDLQRLDELSTYFPQHLYPAIDGSLKSFGQPQKGPVNIPGQTEYVPVFLDTHAGPRERASDVDLTPAEAIQIELRGQQQPQPNSNNQ</sequence>
<dbReference type="PANTHER" id="PTHR46211">
    <property type="entry name" value="GLYCEROPHOSPHORYL DIESTER PHOSPHODIESTERASE"/>
    <property type="match status" value="1"/>
</dbReference>
<reference evidence="3" key="2">
    <citation type="submission" date="2023-07" db="EMBL/GenBank/DDBJ databases">
        <title>Shewanella mangrovi sp. nov., an acetaldehyde- degrading bacterium isolated from mangrove sediment.</title>
        <authorList>
            <person name="Liu Y."/>
        </authorList>
    </citation>
    <scope>NUCLEOTIDE SEQUENCE [LARGE SCALE GENOMIC DNA]</scope>
    <source>
        <strain evidence="3">C32</strain>
    </source>
</reference>
<dbReference type="SUPFAM" id="SSF51695">
    <property type="entry name" value="PLC-like phosphodiesterases"/>
    <property type="match status" value="1"/>
</dbReference>
<reference evidence="2 3" key="1">
    <citation type="submission" date="2022-02" db="EMBL/GenBank/DDBJ databases">
        <authorList>
            <person name="Zhuang L."/>
        </authorList>
    </citation>
    <scope>NUCLEOTIDE SEQUENCE [LARGE SCALE GENOMIC DNA]</scope>
    <source>
        <strain evidence="2 3">C32</strain>
    </source>
</reference>
<evidence type="ECO:0000259" key="1">
    <source>
        <dbReference type="PROSITE" id="PS51704"/>
    </source>
</evidence>
<evidence type="ECO:0000313" key="3">
    <source>
        <dbReference type="Proteomes" id="UP001201549"/>
    </source>
</evidence>
<proteinExistence type="predicted"/>
<feature type="domain" description="GP-PDE" evidence="1">
    <location>
        <begin position="70"/>
        <end position="363"/>
    </location>
</feature>